<dbReference type="Proteomes" id="UP000654345">
    <property type="component" value="Unassembled WGS sequence"/>
</dbReference>
<keyword evidence="2" id="KW-1185">Reference proteome</keyword>
<gene>
    <name evidence="1" type="ORF">KSB_88210</name>
</gene>
<reference evidence="1 2" key="1">
    <citation type="journal article" date="2021" name="Int. J. Syst. Evol. Microbiol.">
        <title>Reticulibacter mediterranei gen. nov., sp. nov., within the new family Reticulibacteraceae fam. nov., and Ktedonospora formicarum gen. nov., sp. nov., Ktedonobacter robiniae sp. nov., Dictyobacter formicarum sp. nov. and Dictyobacter arantiisoli sp. nov., belonging to the class Ktedonobacteria.</title>
        <authorList>
            <person name="Yabe S."/>
            <person name="Zheng Y."/>
            <person name="Wang C.M."/>
            <person name="Sakai Y."/>
            <person name="Abe K."/>
            <person name="Yokota A."/>
            <person name="Donadio S."/>
            <person name="Cavaletti L."/>
            <person name="Monciardini P."/>
        </authorList>
    </citation>
    <scope>NUCLEOTIDE SEQUENCE [LARGE SCALE GENOMIC DNA]</scope>
    <source>
        <strain evidence="1 2">SOSP1-30</strain>
    </source>
</reference>
<name>A0ABQ3V5X9_9CHLR</name>
<comment type="caution">
    <text evidence="1">The sequence shown here is derived from an EMBL/GenBank/DDBJ whole genome shotgun (WGS) entry which is preliminary data.</text>
</comment>
<evidence type="ECO:0000313" key="2">
    <source>
        <dbReference type="Proteomes" id="UP000654345"/>
    </source>
</evidence>
<proteinExistence type="predicted"/>
<organism evidence="1 2">
    <name type="scientific">Ktedonobacter robiniae</name>
    <dbReference type="NCBI Taxonomy" id="2778365"/>
    <lineage>
        <taxon>Bacteria</taxon>
        <taxon>Bacillati</taxon>
        <taxon>Chloroflexota</taxon>
        <taxon>Ktedonobacteria</taxon>
        <taxon>Ktedonobacterales</taxon>
        <taxon>Ktedonobacteraceae</taxon>
        <taxon>Ktedonobacter</taxon>
    </lineage>
</organism>
<sequence>MAHFCTNPCTIPTMDIISNGRLDFGIGVGWNEREHSSYGIPPRRFFTLQFSAWL</sequence>
<accession>A0ABQ3V5X9</accession>
<dbReference type="Gene3D" id="3.20.20.30">
    <property type="entry name" value="Luciferase-like domain"/>
    <property type="match status" value="1"/>
</dbReference>
<evidence type="ECO:0008006" key="3">
    <source>
        <dbReference type="Google" id="ProtNLM"/>
    </source>
</evidence>
<protein>
    <recommendedName>
        <fullName evidence="3">Luciferase-like domain-containing protein</fullName>
    </recommendedName>
</protein>
<dbReference type="EMBL" id="BNJG01000005">
    <property type="protein sequence ID" value="GHO60346.1"/>
    <property type="molecule type" value="Genomic_DNA"/>
</dbReference>
<dbReference type="InterPro" id="IPR036661">
    <property type="entry name" value="Luciferase-like_sf"/>
</dbReference>
<dbReference type="SUPFAM" id="SSF51679">
    <property type="entry name" value="Bacterial luciferase-like"/>
    <property type="match status" value="1"/>
</dbReference>
<evidence type="ECO:0000313" key="1">
    <source>
        <dbReference type="EMBL" id="GHO60346.1"/>
    </source>
</evidence>